<dbReference type="EMBL" id="JASDDP010000008">
    <property type="protein sequence ID" value="MDJ1645588.1"/>
    <property type="molecule type" value="Genomic_DNA"/>
</dbReference>
<dbReference type="InterPro" id="IPR050742">
    <property type="entry name" value="Helicase_Restrict-Modif_Enz"/>
</dbReference>
<keyword evidence="2" id="KW-0067">ATP-binding</keyword>
<keyword evidence="2" id="KW-0347">Helicase</keyword>
<gene>
    <name evidence="2" type="ORF">QLQ80_00590</name>
</gene>
<comment type="caution">
    <text evidence="2">The sequence shown here is derived from an EMBL/GenBank/DDBJ whole genome shotgun (WGS) entry which is preliminary data.</text>
</comment>
<feature type="domain" description="Helicase/UvrB N-terminal" evidence="1">
    <location>
        <begin position="2"/>
        <end position="204"/>
    </location>
</feature>
<dbReference type="RefSeq" id="WP_283827119.1">
    <property type="nucleotide sequence ID" value="NZ_JASDDP010000008.1"/>
</dbReference>
<reference evidence="2" key="1">
    <citation type="submission" date="2023-05" db="EMBL/GenBank/DDBJ databases">
        <title>Mycoplasma phocimorsus sp. nov., isolated from Scandinavian patients with seal finger or septic arthritis after contact with seals.</title>
        <authorList>
            <person name="Skafte-Holm A."/>
            <person name="Pedersen T.R."/>
            <person name="Froelund M."/>
            <person name="Stegger M."/>
            <person name="Qvortrup K."/>
            <person name="Michaels D.L."/>
            <person name="Brown D.R."/>
            <person name="Jensen J.S."/>
        </authorList>
    </citation>
    <scope>NUCLEOTIDE SEQUENCE</scope>
    <source>
        <strain evidence="2">M5725</strain>
    </source>
</reference>
<keyword evidence="3" id="KW-1185">Reference proteome</keyword>
<dbReference type="GO" id="GO:0003677">
    <property type="term" value="F:DNA binding"/>
    <property type="evidence" value="ECO:0007669"/>
    <property type="project" value="InterPro"/>
</dbReference>
<dbReference type="GO" id="GO:0016787">
    <property type="term" value="F:hydrolase activity"/>
    <property type="evidence" value="ECO:0007669"/>
    <property type="project" value="InterPro"/>
</dbReference>
<keyword evidence="2" id="KW-0378">Hydrolase</keyword>
<dbReference type="PANTHER" id="PTHR47396">
    <property type="entry name" value="TYPE I RESTRICTION ENZYME ECOKI R PROTEIN"/>
    <property type="match status" value="1"/>
</dbReference>
<dbReference type="GO" id="GO:0005829">
    <property type="term" value="C:cytosol"/>
    <property type="evidence" value="ECO:0007669"/>
    <property type="project" value="TreeGrafter"/>
</dbReference>
<dbReference type="GO" id="GO:0005524">
    <property type="term" value="F:ATP binding"/>
    <property type="evidence" value="ECO:0007669"/>
    <property type="project" value="InterPro"/>
</dbReference>
<dbReference type="InterPro" id="IPR006935">
    <property type="entry name" value="Helicase/UvrB_N"/>
</dbReference>
<organism evidence="2 3">
    <name type="scientific">Mycoplasma phocimorsus</name>
    <dbReference type="NCBI Taxonomy" id="3045839"/>
    <lineage>
        <taxon>Bacteria</taxon>
        <taxon>Bacillati</taxon>
        <taxon>Mycoplasmatota</taxon>
        <taxon>Mollicutes</taxon>
        <taxon>Mycoplasmataceae</taxon>
        <taxon>Mycoplasma</taxon>
    </lineage>
</organism>
<dbReference type="AlphaFoldDB" id="A0AAJ1PRS4"/>
<accession>A0AAJ1PRS4</accession>
<protein>
    <submittedName>
        <fullName evidence="2">DEAD/DEAH box helicase family protein</fullName>
    </submittedName>
</protein>
<sequence>MRLSNQQKRAVEELIDYFRESYKHKQNKEENIVEFKAPTGSGKTFMIANFIDKAATYNKHNGFNKKIIFVVMTVSTAELPKQLFYSFEKYKDYLENKLELEFEHKQSPSASKVKAKDATYDFKSKDNKVFIFGASSFGKGTIFKEQGVLDSFIHEIKENYHIVYIRDEAHIGTAKVEAKNDNITAHKAFSNIANFQILMTATPKGEYKQITITEKDLENDNIQLLKTEGLNNQGIEDIEKDEISDVDILEKACEKFKEIKKHYIQDEGLIESINPAMLIQVSDKSAKKAKEHDEAINKYIKILQKYNLTWVKYFSDEKVSSNLRGKFTLKEISKNNSDIDVIIFKVGPATGWNIPRACMLVQIRDISSDSLNIQTLGRIKRNPNPYFNFKKDSWALKYWVYSNYDNMKNSDIKQERYKLNNKLEKDKFYCGIINDGKGIIDEKEVSEKIVQYIKNLEIKFKDDFGYFLKEYNKNGFIAIYGNKKYNNPDGSSKKQIEFEINNIIELKRHIKKFLDNKKKIFTDQVIKNLKEYFKEYIKKYNVNYNLNLFWFVIWQNYLTKIINKFNEIRKEILRNKDVPEYRLSYGNLMPTEVINVVQGSSNWIQFDEKDLHYAYTKVNVNTKNKKAEHYFDSKNEKIFVEEILSYWKNNVNNKQTDIFYETNLYRNPVKNGVYFQYYNEQEDIATQYPDFILTYKDDKLEHQLSIEIKGISNNDINETKTEKIINSYREGYYTNEKRDLFQVISSILIEIDQKEKNLYLKGGGSSNKDFHKIIAERINNKIRIDDIYKWIVEFKKNKLSKNINKNIQKCQ</sequence>
<name>A0AAJ1PRS4_9MOLU</name>
<dbReference type="GO" id="GO:0004386">
    <property type="term" value="F:helicase activity"/>
    <property type="evidence" value="ECO:0007669"/>
    <property type="project" value="UniProtKB-KW"/>
</dbReference>
<keyword evidence="2" id="KW-0547">Nucleotide-binding</keyword>
<dbReference type="SUPFAM" id="SSF52540">
    <property type="entry name" value="P-loop containing nucleoside triphosphate hydrolases"/>
    <property type="match status" value="2"/>
</dbReference>
<dbReference type="InterPro" id="IPR027417">
    <property type="entry name" value="P-loop_NTPase"/>
</dbReference>
<evidence type="ECO:0000313" key="3">
    <source>
        <dbReference type="Proteomes" id="UP001224428"/>
    </source>
</evidence>
<dbReference type="Pfam" id="PF04851">
    <property type="entry name" value="ResIII"/>
    <property type="match status" value="1"/>
</dbReference>
<evidence type="ECO:0000259" key="1">
    <source>
        <dbReference type="Pfam" id="PF04851"/>
    </source>
</evidence>
<dbReference type="PANTHER" id="PTHR47396:SF1">
    <property type="entry name" value="ATP-DEPENDENT HELICASE IRC3-RELATED"/>
    <property type="match status" value="1"/>
</dbReference>
<dbReference type="Proteomes" id="UP001224428">
    <property type="component" value="Unassembled WGS sequence"/>
</dbReference>
<dbReference type="Gene3D" id="3.40.50.300">
    <property type="entry name" value="P-loop containing nucleotide triphosphate hydrolases"/>
    <property type="match status" value="1"/>
</dbReference>
<evidence type="ECO:0000313" key="2">
    <source>
        <dbReference type="EMBL" id="MDJ1645588.1"/>
    </source>
</evidence>
<proteinExistence type="predicted"/>